<dbReference type="GO" id="GO:0003677">
    <property type="term" value="F:DNA binding"/>
    <property type="evidence" value="ECO:0007669"/>
    <property type="project" value="InterPro"/>
</dbReference>
<dbReference type="GO" id="GO:0006362">
    <property type="term" value="P:transcription elongation by RNA polymerase I"/>
    <property type="evidence" value="ECO:0007669"/>
    <property type="project" value="TreeGrafter"/>
</dbReference>
<dbReference type="GO" id="GO:0006366">
    <property type="term" value="P:transcription by RNA polymerase II"/>
    <property type="evidence" value="ECO:0007669"/>
    <property type="project" value="TreeGrafter"/>
</dbReference>
<dbReference type="GO" id="GO:0042797">
    <property type="term" value="P:tRNA transcription by RNA polymerase III"/>
    <property type="evidence" value="ECO:0007669"/>
    <property type="project" value="TreeGrafter"/>
</dbReference>
<dbReference type="PANTHER" id="PTHR10535">
    <property type="entry name" value="DNA-DIRECTED RNA POLYMERASES I, II, AND III SUBUNIT RPABC1"/>
    <property type="match status" value="1"/>
</dbReference>
<dbReference type="GO" id="GO:0005736">
    <property type="term" value="C:RNA polymerase I complex"/>
    <property type="evidence" value="ECO:0007669"/>
    <property type="project" value="TreeGrafter"/>
</dbReference>
<sequence length="188" mass="21310">MDDRIFKTLREMLTDRGLKGDTFEPVTPAPDETKMYNFGGMLIIYSTKTRVSTNDLSNFIVFAKENNYSAGTIIISETPISEKVLSTLVNHISERENSLVQVFLMASLYFNISKHQLVPKQRIINDIERSTLAKKFPDFTKFPRILSQDAMAKYLGARPGDIVEVTGMCETTAENKRWRICVAETTNG</sequence>
<dbReference type="Pfam" id="PF01191">
    <property type="entry name" value="RNA_pol_Rpb5_C"/>
    <property type="match status" value="1"/>
</dbReference>
<name>A0A6C0AJ44_9ZZZZ</name>
<proteinExistence type="predicted"/>
<dbReference type="AlphaFoldDB" id="A0A6C0AJ44"/>
<dbReference type="InterPro" id="IPR014381">
    <property type="entry name" value="Arch_Rpo5/euc_Rpb5"/>
</dbReference>
<dbReference type="PIRSF" id="PIRSF000747">
    <property type="entry name" value="RPB5"/>
    <property type="match status" value="1"/>
</dbReference>
<reference evidence="3" key="1">
    <citation type="journal article" date="2020" name="Nature">
        <title>Giant virus diversity and host interactions through global metagenomics.</title>
        <authorList>
            <person name="Schulz F."/>
            <person name="Roux S."/>
            <person name="Paez-Espino D."/>
            <person name="Jungbluth S."/>
            <person name="Walsh D.A."/>
            <person name="Denef V.J."/>
            <person name="McMahon K.D."/>
            <person name="Konstantinidis K.T."/>
            <person name="Eloe-Fadrosh E.A."/>
            <person name="Kyrpides N.C."/>
            <person name="Woyke T."/>
        </authorList>
    </citation>
    <scope>NUCLEOTIDE SEQUENCE</scope>
    <source>
        <strain evidence="3">GVMAG-S-1035237-23</strain>
    </source>
</reference>
<dbReference type="GO" id="GO:0005666">
    <property type="term" value="C:RNA polymerase III complex"/>
    <property type="evidence" value="ECO:0007669"/>
    <property type="project" value="TreeGrafter"/>
</dbReference>
<feature type="domain" description="RNA polymerase subunit H/Rpb5 C-terminal" evidence="2">
    <location>
        <begin position="110"/>
        <end position="181"/>
    </location>
</feature>
<keyword evidence="1" id="KW-0804">Transcription</keyword>
<dbReference type="GO" id="GO:0003899">
    <property type="term" value="F:DNA-directed RNA polymerase activity"/>
    <property type="evidence" value="ECO:0007669"/>
    <property type="project" value="InterPro"/>
</dbReference>
<dbReference type="PANTHER" id="PTHR10535:SF0">
    <property type="entry name" value="DNA-DIRECTED RNA POLYMERASES I, II, AND III SUBUNIT RPABC1"/>
    <property type="match status" value="1"/>
</dbReference>
<dbReference type="EMBL" id="MN740644">
    <property type="protein sequence ID" value="QHS79480.1"/>
    <property type="molecule type" value="Genomic_DNA"/>
</dbReference>
<protein>
    <recommendedName>
        <fullName evidence="2">RNA polymerase subunit H/Rpb5 C-terminal domain-containing protein</fullName>
    </recommendedName>
</protein>
<organism evidence="3">
    <name type="scientific">viral metagenome</name>
    <dbReference type="NCBI Taxonomy" id="1070528"/>
    <lineage>
        <taxon>unclassified sequences</taxon>
        <taxon>metagenomes</taxon>
        <taxon>organismal metagenomes</taxon>
    </lineage>
</organism>
<dbReference type="InterPro" id="IPR035913">
    <property type="entry name" value="RPB5-like_sf"/>
</dbReference>
<dbReference type="GO" id="GO:0005665">
    <property type="term" value="C:RNA polymerase II, core complex"/>
    <property type="evidence" value="ECO:0007669"/>
    <property type="project" value="TreeGrafter"/>
</dbReference>
<accession>A0A6C0AJ44</accession>
<dbReference type="InterPro" id="IPR000783">
    <property type="entry name" value="RNA_pol_subH/Rpb5_C"/>
</dbReference>
<evidence type="ECO:0000256" key="1">
    <source>
        <dbReference type="ARBA" id="ARBA00023163"/>
    </source>
</evidence>
<dbReference type="Gene3D" id="3.90.940.20">
    <property type="entry name" value="RPB5-like RNA polymerase subunit"/>
    <property type="match status" value="1"/>
</dbReference>
<dbReference type="InterPro" id="IPR036710">
    <property type="entry name" value="RNA_pol_Rpb5_N_sf"/>
</dbReference>
<evidence type="ECO:0000259" key="2">
    <source>
        <dbReference type="Pfam" id="PF01191"/>
    </source>
</evidence>
<dbReference type="SUPFAM" id="SSF55287">
    <property type="entry name" value="RPB5-like RNA polymerase subunit"/>
    <property type="match status" value="1"/>
</dbReference>
<dbReference type="SUPFAM" id="SSF53036">
    <property type="entry name" value="Eukaryotic RPB5 N-terminal domain"/>
    <property type="match status" value="1"/>
</dbReference>
<evidence type="ECO:0000313" key="3">
    <source>
        <dbReference type="EMBL" id="QHS79480.1"/>
    </source>
</evidence>